<feature type="transmembrane region" description="Helical" evidence="1">
    <location>
        <begin position="478"/>
        <end position="499"/>
    </location>
</feature>
<feature type="transmembrane region" description="Helical" evidence="1">
    <location>
        <begin position="361"/>
        <end position="379"/>
    </location>
</feature>
<sequence length="567" mass="63117">MRNHICPKLIFALVLVFIGMLFAHAVSTSWFQIKIQNFQYITKDGMKINGTMYIPKDATTTTPAPAVITCSGGNNEYIMHEAVNTELARNGYVVVTFNPYKHGTSDIAATDTMGADSILTYTAALSFVDSSRIGMEGHTLGGSYLCQAAAVHPELVRSLICGDFIDLNGSGELMTGDKDFHCTWIFAKYGEYTINPSKDLESPMLQAIFSLEGPVENGITYKNQQNSYTKTAYLASTTNFGYHFSFEVIDRIMDTFGRTMGTPAARPLPQIWPAAMLGKAISLFGLFYLLFAVLSALLHTSQINSYFPESDAASEKGSFFSVSLLWLSPLLGAAAYIPLYVLGKKILEPTMLFPQSDSNGLAIWAAFISCLCLLFIRLLDRRVQPAVALSVLLNERFEGILKAFLQAACAFACCYACNLTVKWLFGTNINLFCTNFSIFNPRKALAACSYFPVFMIYFFCTGMFQIKYLYFKAGHLNPLFNCVFFNTAGFAALLLLNFSSFPLTGNAMFHWGRFAFAPILYMLPVLPVFGIVTHWCYVRTGKIYLSTFVNTFLFTWLFIATNAMYLV</sequence>
<protein>
    <recommendedName>
        <fullName evidence="4">Alpha/beta hydrolase family protein</fullName>
    </recommendedName>
</protein>
<dbReference type="Proteomes" id="UP000248057">
    <property type="component" value="Unassembled WGS sequence"/>
</dbReference>
<evidence type="ECO:0008006" key="4">
    <source>
        <dbReference type="Google" id="ProtNLM"/>
    </source>
</evidence>
<feature type="transmembrane region" description="Helical" evidence="1">
    <location>
        <begin position="444"/>
        <end position="466"/>
    </location>
</feature>
<keyword evidence="1" id="KW-1133">Transmembrane helix</keyword>
<feature type="transmembrane region" description="Helical" evidence="1">
    <location>
        <begin position="400"/>
        <end position="424"/>
    </location>
</feature>
<comment type="caution">
    <text evidence="2">The sequence shown here is derived from an EMBL/GenBank/DDBJ whole genome shotgun (WGS) entry which is preliminary data.</text>
</comment>
<dbReference type="InterPro" id="IPR029058">
    <property type="entry name" value="AB_hydrolase_fold"/>
</dbReference>
<feature type="transmembrane region" description="Helical" evidence="1">
    <location>
        <begin position="519"/>
        <end position="537"/>
    </location>
</feature>
<feature type="transmembrane region" description="Helical" evidence="1">
    <location>
        <begin position="276"/>
        <end position="298"/>
    </location>
</feature>
<evidence type="ECO:0000313" key="2">
    <source>
        <dbReference type="EMBL" id="PXX50173.1"/>
    </source>
</evidence>
<feature type="transmembrane region" description="Helical" evidence="1">
    <location>
        <begin position="319"/>
        <end position="341"/>
    </location>
</feature>
<dbReference type="InterPro" id="IPR050261">
    <property type="entry name" value="FrsA_esterase"/>
</dbReference>
<gene>
    <name evidence="2" type="ORF">DFR60_11234</name>
</gene>
<dbReference type="GeneID" id="86063349"/>
<dbReference type="PANTHER" id="PTHR22946">
    <property type="entry name" value="DIENELACTONE HYDROLASE DOMAIN-CONTAINING PROTEIN-RELATED"/>
    <property type="match status" value="1"/>
</dbReference>
<dbReference type="Gene3D" id="3.40.50.1820">
    <property type="entry name" value="alpha/beta hydrolase"/>
    <property type="match status" value="1"/>
</dbReference>
<keyword evidence="1" id="KW-0472">Membrane</keyword>
<accession>A0A2V3XYF0</accession>
<name>A0A2V3XYF0_9FIRM</name>
<keyword evidence="1" id="KW-0812">Transmembrane</keyword>
<evidence type="ECO:0000313" key="3">
    <source>
        <dbReference type="Proteomes" id="UP000248057"/>
    </source>
</evidence>
<dbReference type="SUPFAM" id="SSF53474">
    <property type="entry name" value="alpha/beta-Hydrolases"/>
    <property type="match status" value="1"/>
</dbReference>
<reference evidence="2 3" key="1">
    <citation type="submission" date="2018-05" db="EMBL/GenBank/DDBJ databases">
        <title>Genomic Encyclopedia of Type Strains, Phase IV (KMG-IV): sequencing the most valuable type-strain genomes for metagenomic binning, comparative biology and taxonomic classification.</title>
        <authorList>
            <person name="Goeker M."/>
        </authorList>
    </citation>
    <scope>NUCLEOTIDE SEQUENCE [LARGE SCALE GENOMIC DNA]</scope>
    <source>
        <strain evidence="2 3">DSM 24995</strain>
    </source>
</reference>
<dbReference type="EMBL" id="QJKD01000012">
    <property type="protein sequence ID" value="PXX50173.1"/>
    <property type="molecule type" value="Genomic_DNA"/>
</dbReference>
<dbReference type="AlphaFoldDB" id="A0A2V3XYF0"/>
<dbReference type="RefSeq" id="WP_110324564.1">
    <property type="nucleotide sequence ID" value="NZ_QJKD01000012.1"/>
</dbReference>
<feature type="transmembrane region" description="Helical" evidence="1">
    <location>
        <begin position="544"/>
        <end position="565"/>
    </location>
</feature>
<keyword evidence="3" id="KW-1185">Reference proteome</keyword>
<proteinExistence type="predicted"/>
<evidence type="ECO:0000256" key="1">
    <source>
        <dbReference type="SAM" id="Phobius"/>
    </source>
</evidence>
<organism evidence="2 3">
    <name type="scientific">Hungatella effluvii</name>
    <dbReference type="NCBI Taxonomy" id="1096246"/>
    <lineage>
        <taxon>Bacteria</taxon>
        <taxon>Bacillati</taxon>
        <taxon>Bacillota</taxon>
        <taxon>Clostridia</taxon>
        <taxon>Lachnospirales</taxon>
        <taxon>Lachnospiraceae</taxon>
        <taxon>Hungatella</taxon>
    </lineage>
</organism>